<gene>
    <name evidence="3" type="ORF">SAMN04488523_11528</name>
</gene>
<dbReference type="Pfam" id="PF20434">
    <property type="entry name" value="BD-FAE"/>
    <property type="match status" value="1"/>
</dbReference>
<sequence length="299" mass="33068">MKNSAEGATTKVYRDYSQADLDRAYNQNEWADNAQEMFDRWALGGRACRTNNNNYTTQPYGDGPNEWLDVFHAGGKTVHFHIHGGAWRYQSKDGCSFIAKAMQAIEVPFVVPDFGSLPQTRMPDVLKQIASALIWTYETYVQTGKAERLVVSGHSSGAHMAALLASYDFGDALPLSCIRAIVCISGAYDLEPVLLSARRQYIDLTQQEANQLSPIARIDQMNAPIHLFYGENDSPEFKRQSLEFAQALKLRKMLVACRLVAGRNHFEIADDLGDLGSTVGAYISSLLTGPAKKDGALHV</sequence>
<dbReference type="InterPro" id="IPR029058">
    <property type="entry name" value="AB_hydrolase_fold"/>
</dbReference>
<dbReference type="PANTHER" id="PTHR48081">
    <property type="entry name" value="AB HYDROLASE SUPERFAMILY PROTEIN C4A8.06C"/>
    <property type="match status" value="1"/>
</dbReference>
<dbReference type="Gene3D" id="3.40.50.1820">
    <property type="entry name" value="alpha/beta hydrolase"/>
    <property type="match status" value="1"/>
</dbReference>
<dbReference type="InterPro" id="IPR049492">
    <property type="entry name" value="BD-FAE-like_dom"/>
</dbReference>
<dbReference type="Proteomes" id="UP000198977">
    <property type="component" value="Unassembled WGS sequence"/>
</dbReference>
<dbReference type="InterPro" id="IPR050300">
    <property type="entry name" value="GDXG_lipolytic_enzyme"/>
</dbReference>
<dbReference type="PANTHER" id="PTHR48081:SF33">
    <property type="entry name" value="KYNURENINE FORMAMIDASE"/>
    <property type="match status" value="1"/>
</dbReference>
<evidence type="ECO:0000313" key="3">
    <source>
        <dbReference type="EMBL" id="SFF02076.1"/>
    </source>
</evidence>
<evidence type="ECO:0000259" key="2">
    <source>
        <dbReference type="Pfam" id="PF20434"/>
    </source>
</evidence>
<evidence type="ECO:0000313" key="4">
    <source>
        <dbReference type="Proteomes" id="UP000198977"/>
    </source>
</evidence>
<name>A0A1I2FC13_9RHOB</name>
<reference evidence="3 4" key="1">
    <citation type="submission" date="2016-10" db="EMBL/GenBank/DDBJ databases">
        <authorList>
            <person name="de Groot N.N."/>
        </authorList>
    </citation>
    <scope>NUCLEOTIDE SEQUENCE [LARGE SCALE GENOMIC DNA]</scope>
    <source>
        <strain evidence="3 4">DSM 11443</strain>
    </source>
</reference>
<dbReference type="STRING" id="74348.SAMN04488523_11528"/>
<feature type="domain" description="BD-FAE-like" evidence="2">
    <location>
        <begin position="80"/>
        <end position="248"/>
    </location>
</feature>
<evidence type="ECO:0000256" key="1">
    <source>
        <dbReference type="ARBA" id="ARBA00022801"/>
    </source>
</evidence>
<dbReference type="SUPFAM" id="SSF53474">
    <property type="entry name" value="alpha/beta-Hydrolases"/>
    <property type="match status" value="1"/>
</dbReference>
<dbReference type="EMBL" id="FOMW01000015">
    <property type="protein sequence ID" value="SFF02076.1"/>
    <property type="molecule type" value="Genomic_DNA"/>
</dbReference>
<dbReference type="OrthoDB" id="9771666at2"/>
<protein>
    <submittedName>
        <fullName evidence="3">Arylformamidase</fullName>
    </submittedName>
</protein>
<accession>A0A1I2FC13</accession>
<dbReference type="GO" id="GO:0016787">
    <property type="term" value="F:hydrolase activity"/>
    <property type="evidence" value="ECO:0007669"/>
    <property type="project" value="UniProtKB-KW"/>
</dbReference>
<dbReference type="AlphaFoldDB" id="A0A1I2FC13"/>
<dbReference type="RefSeq" id="WP_143092475.1">
    <property type="nucleotide sequence ID" value="NZ_FOMW01000015.1"/>
</dbReference>
<keyword evidence="4" id="KW-1185">Reference proteome</keyword>
<proteinExistence type="predicted"/>
<organism evidence="3 4">
    <name type="scientific">Sulfitobacter brevis</name>
    <dbReference type="NCBI Taxonomy" id="74348"/>
    <lineage>
        <taxon>Bacteria</taxon>
        <taxon>Pseudomonadati</taxon>
        <taxon>Pseudomonadota</taxon>
        <taxon>Alphaproteobacteria</taxon>
        <taxon>Rhodobacterales</taxon>
        <taxon>Roseobacteraceae</taxon>
        <taxon>Sulfitobacter</taxon>
    </lineage>
</organism>
<keyword evidence="1" id="KW-0378">Hydrolase</keyword>